<name>A0AAV8P515_ENSVE</name>
<sequence>MDLKTGGSTPVFTDRGPLNNSRLSLSSNIRPYSIAAQAPSSSLYSTFPRRKGILCKPDDAHFNGWLDAMRSSSPPSKQLNKDVTSEPSIDETDVAYHTWMMS</sequence>
<evidence type="ECO:0000313" key="1">
    <source>
        <dbReference type="EMBL" id="KAJ8464562.1"/>
    </source>
</evidence>
<protein>
    <submittedName>
        <fullName evidence="1">Uncharacterized protein</fullName>
    </submittedName>
</protein>
<dbReference type="AlphaFoldDB" id="A0AAV8P515"/>
<evidence type="ECO:0000313" key="2">
    <source>
        <dbReference type="Proteomes" id="UP001222027"/>
    </source>
</evidence>
<keyword evidence="2" id="KW-1185">Reference proteome</keyword>
<gene>
    <name evidence="1" type="ORF">OPV22_027114</name>
</gene>
<organism evidence="1 2">
    <name type="scientific">Ensete ventricosum</name>
    <name type="common">Abyssinian banana</name>
    <name type="synonym">Musa ensete</name>
    <dbReference type="NCBI Taxonomy" id="4639"/>
    <lineage>
        <taxon>Eukaryota</taxon>
        <taxon>Viridiplantae</taxon>
        <taxon>Streptophyta</taxon>
        <taxon>Embryophyta</taxon>
        <taxon>Tracheophyta</taxon>
        <taxon>Spermatophyta</taxon>
        <taxon>Magnoliopsida</taxon>
        <taxon>Liliopsida</taxon>
        <taxon>Zingiberales</taxon>
        <taxon>Musaceae</taxon>
        <taxon>Ensete</taxon>
    </lineage>
</organism>
<comment type="caution">
    <text evidence="1">The sequence shown here is derived from an EMBL/GenBank/DDBJ whole genome shotgun (WGS) entry which is preliminary data.</text>
</comment>
<dbReference type="EMBL" id="JAQQAF010000008">
    <property type="protein sequence ID" value="KAJ8464562.1"/>
    <property type="molecule type" value="Genomic_DNA"/>
</dbReference>
<reference evidence="1 2" key="1">
    <citation type="submission" date="2022-12" db="EMBL/GenBank/DDBJ databases">
        <title>Chromosome-scale assembly of the Ensete ventricosum genome.</title>
        <authorList>
            <person name="Dussert Y."/>
            <person name="Stocks J."/>
            <person name="Wendawek A."/>
            <person name="Woldeyes F."/>
            <person name="Nichols R.A."/>
            <person name="Borrell J.S."/>
        </authorList>
    </citation>
    <scope>NUCLEOTIDE SEQUENCE [LARGE SCALE GENOMIC DNA]</scope>
    <source>
        <strain evidence="2">cv. Maze</strain>
        <tissue evidence="1">Seeds</tissue>
    </source>
</reference>
<accession>A0AAV8P515</accession>
<proteinExistence type="predicted"/>
<dbReference type="Proteomes" id="UP001222027">
    <property type="component" value="Unassembled WGS sequence"/>
</dbReference>